<feature type="transmembrane region" description="Helical" evidence="5">
    <location>
        <begin position="501"/>
        <end position="529"/>
    </location>
</feature>
<dbReference type="HOGENOM" id="CLU_003182_10_1_1"/>
<keyword evidence="4 5" id="KW-0472">Membrane</keyword>
<evidence type="ECO:0000313" key="8">
    <source>
        <dbReference type="Proteomes" id="UP000005018"/>
    </source>
</evidence>
<feature type="transmembrane region" description="Helical" evidence="5">
    <location>
        <begin position="289"/>
        <end position="307"/>
    </location>
</feature>
<dbReference type="AlphaFoldDB" id="H8X9P1"/>
<dbReference type="Gene3D" id="3.30.750.24">
    <property type="entry name" value="STAS domain"/>
    <property type="match status" value="1"/>
</dbReference>
<proteinExistence type="predicted"/>
<feature type="transmembrane region" description="Helical" evidence="5">
    <location>
        <begin position="233"/>
        <end position="253"/>
    </location>
</feature>
<evidence type="ECO:0000256" key="5">
    <source>
        <dbReference type="SAM" id="Phobius"/>
    </source>
</evidence>
<feature type="transmembrane region" description="Helical" evidence="5">
    <location>
        <begin position="445"/>
        <end position="464"/>
    </location>
</feature>
<dbReference type="GeneID" id="14541988"/>
<evidence type="ECO:0000313" key="7">
    <source>
        <dbReference type="EMBL" id="CCG24707.1"/>
    </source>
</evidence>
<evidence type="ECO:0000256" key="1">
    <source>
        <dbReference type="ARBA" id="ARBA00004141"/>
    </source>
</evidence>
<keyword evidence="8" id="KW-1185">Reference proteome</keyword>
<dbReference type="OrthoDB" id="427213at2759"/>
<feature type="transmembrane region" description="Helical" evidence="5">
    <location>
        <begin position="406"/>
        <end position="425"/>
    </location>
</feature>
<dbReference type="InterPro" id="IPR036513">
    <property type="entry name" value="STAS_dom_sf"/>
</dbReference>
<dbReference type="InterPro" id="IPR002645">
    <property type="entry name" value="STAS_dom"/>
</dbReference>
<organism evidence="7 8">
    <name type="scientific">Candida orthopsilosis (strain 90-125)</name>
    <name type="common">Yeast</name>
    <dbReference type="NCBI Taxonomy" id="1136231"/>
    <lineage>
        <taxon>Eukaryota</taxon>
        <taxon>Fungi</taxon>
        <taxon>Dikarya</taxon>
        <taxon>Ascomycota</taxon>
        <taxon>Saccharomycotina</taxon>
        <taxon>Pichiomycetes</taxon>
        <taxon>Debaryomycetaceae</taxon>
        <taxon>Candida/Lodderomyces clade</taxon>
        <taxon>Candida</taxon>
    </lineage>
</organism>
<dbReference type="GO" id="GO:0016020">
    <property type="term" value="C:membrane"/>
    <property type="evidence" value="ECO:0007669"/>
    <property type="project" value="UniProtKB-SubCell"/>
</dbReference>
<dbReference type="SUPFAM" id="SSF52091">
    <property type="entry name" value="SpoIIaa-like"/>
    <property type="match status" value="1"/>
</dbReference>
<sequence length="750" mass="82963">MSHSHQKSDIQMSTSLFGYLLSIMSSSRRIASPSPSLRPISAKRVYNSERQQLIQTEINRYTDDSSSSETNSINYKQYAPASTVNLEHLEWSDILPYYLPFLSWIGKYNLRYFIGDLVGGLTLVFFQLPLSLSYATTLAHVPVISGLYSLGIAPFIYLIFGSVPQMVVGPEAPISLVVGQAIEPLLHHMKKKHLDPLDYVSVITFLSGASLLGFGIGRLGFLDNVLSGSLLKGFIAGVGVVMNINSLIIILGLEKLMKEISDDPSQMDIHSPFDKLIFLIRNACQFDPLSAKIGAIGFLIIIICRFIKKRSKNSMVVLFPEIMIVVSGATILCQYFRWDLDGVEIIGKVKDNRSLTLYNPLSSWKLIKQLGTSGFLCAMLGFFESTTASKSLGTRFDLPISTNRELVALGSLNVIGSIFGALPAFGGYGRSKINAISAKTTMSGAIMGLLTLLTIQFLLGYLYFVPKCMLSVVTSVIGISLIEEAPYELVFYWRTGGRDELITFAITVFTTLFFSIEGGIAVGLIYSLIRVIKNSTASRIQILGRIPNSNTFVDADVPVEQVDESISRLNVFNDMKQTSLNIGAIEEVEGCLIIKIPEPLNFTNSSDLVARLKRVEMYGSTRAHPASKRSRVKEMTRYVIFDLDSMDSIDSSAAQTVKNLITNYQRRGIRSLFVRVSSKVKPILKQAGIRDLLNHDVEELKYNEIQNLAGHSDNGTIAGCRGMLGNGPYFEHISEALRLIDCFEMIYGEV</sequence>
<feature type="transmembrane region" description="Helical" evidence="5">
    <location>
        <begin position="316"/>
        <end position="338"/>
    </location>
</feature>
<dbReference type="GO" id="GO:0055085">
    <property type="term" value="P:transmembrane transport"/>
    <property type="evidence" value="ECO:0007669"/>
    <property type="project" value="InterPro"/>
</dbReference>
<gene>
    <name evidence="7" type="ORF">CORT_0G00160</name>
</gene>
<feature type="transmembrane region" description="Helical" evidence="5">
    <location>
        <begin position="108"/>
        <end position="126"/>
    </location>
</feature>
<keyword evidence="2 5" id="KW-0812">Transmembrane</keyword>
<accession>H8X9P1</accession>
<feature type="domain" description="STAS" evidence="6">
    <location>
        <begin position="581"/>
        <end position="740"/>
    </location>
</feature>
<dbReference type="PANTHER" id="PTHR11814">
    <property type="entry name" value="SULFATE TRANSPORTER"/>
    <property type="match status" value="1"/>
</dbReference>
<dbReference type="InterPro" id="IPR001902">
    <property type="entry name" value="SLC26A/SulP_fam"/>
</dbReference>
<evidence type="ECO:0000256" key="4">
    <source>
        <dbReference type="ARBA" id="ARBA00023136"/>
    </source>
</evidence>
<reference evidence="7 8" key="1">
    <citation type="journal article" date="2012" name="PLoS ONE">
        <title>Sequence and analysis of the genome of the pathogenic yeast Candida orthopsilosis.</title>
        <authorList>
            <person name="Riccombeni A."/>
            <person name="Vidanes G."/>
            <person name="Proux-Wera E."/>
            <person name="Wolfe K.H."/>
            <person name="Butler G."/>
        </authorList>
    </citation>
    <scope>NUCLEOTIDE SEQUENCE [LARGE SCALE GENOMIC DNA]</scope>
    <source>
        <strain evidence="7 8">Co 90-125</strain>
    </source>
</reference>
<feature type="transmembrane region" description="Helical" evidence="5">
    <location>
        <begin position="199"/>
        <end position="221"/>
    </location>
</feature>
<dbReference type="PROSITE" id="PS50801">
    <property type="entry name" value="STAS"/>
    <property type="match status" value="1"/>
</dbReference>
<comment type="subcellular location">
    <subcellularLocation>
        <location evidence="1">Membrane</location>
        <topology evidence="1">Multi-pass membrane protein</topology>
    </subcellularLocation>
</comment>
<dbReference type="InterPro" id="IPR011547">
    <property type="entry name" value="SLC26A/SulP_dom"/>
</dbReference>
<evidence type="ECO:0000256" key="2">
    <source>
        <dbReference type="ARBA" id="ARBA00022692"/>
    </source>
</evidence>
<name>H8X9P1_CANO9</name>
<dbReference type="Pfam" id="PF01740">
    <property type="entry name" value="STAS"/>
    <property type="match status" value="1"/>
</dbReference>
<feature type="transmembrane region" description="Helical" evidence="5">
    <location>
        <begin position="138"/>
        <end position="160"/>
    </location>
</feature>
<dbReference type="RefSeq" id="XP_003870835.1">
    <property type="nucleotide sequence ID" value="XM_003870786.1"/>
</dbReference>
<dbReference type="CDD" id="cd07042">
    <property type="entry name" value="STAS_SulP_like_sulfate_transporter"/>
    <property type="match status" value="1"/>
</dbReference>
<evidence type="ECO:0000259" key="6">
    <source>
        <dbReference type="PROSITE" id="PS50801"/>
    </source>
</evidence>
<dbReference type="EMBL" id="HE681725">
    <property type="protein sequence ID" value="CCG24707.1"/>
    <property type="molecule type" value="Genomic_DNA"/>
</dbReference>
<dbReference type="Proteomes" id="UP000005018">
    <property type="component" value="Chromosome 7"/>
</dbReference>
<keyword evidence="3 5" id="KW-1133">Transmembrane helix</keyword>
<dbReference type="Pfam" id="PF00916">
    <property type="entry name" value="Sulfate_transp"/>
    <property type="match status" value="1"/>
</dbReference>
<dbReference type="eggNOG" id="KOG0236">
    <property type="taxonomic scope" value="Eukaryota"/>
</dbReference>
<dbReference type="KEGG" id="cot:CORT_0G00160"/>
<evidence type="ECO:0000256" key="3">
    <source>
        <dbReference type="ARBA" id="ARBA00022989"/>
    </source>
</evidence>
<protein>
    <submittedName>
        <fullName evidence="7">Sulfate permease</fullName>
    </submittedName>
</protein>